<feature type="compositionally biased region" description="Basic and acidic residues" evidence="1">
    <location>
        <begin position="189"/>
        <end position="198"/>
    </location>
</feature>
<dbReference type="eggNOG" id="ENOG502RZN5">
    <property type="taxonomic scope" value="Eukaryota"/>
</dbReference>
<dbReference type="EMBL" id="KE346350">
    <property type="protein sequence ID" value="EXC34532.1"/>
    <property type="molecule type" value="Genomic_DNA"/>
</dbReference>
<dbReference type="KEGG" id="mnt:21402083"/>
<evidence type="ECO:0000256" key="1">
    <source>
        <dbReference type="SAM" id="MobiDB-lite"/>
    </source>
</evidence>
<feature type="compositionally biased region" description="Low complexity" evidence="1">
    <location>
        <begin position="155"/>
        <end position="167"/>
    </location>
</feature>
<name>W9SLQ0_9ROSA</name>
<sequence>MPAHLKEAYMPSLEFEEDAKDPLVDLSLNDSTELWLIQWPKNQNPDFDGQELTLKLHHDGNLGSFKGSSGKEYDVVSFAAQEPNATVFVSSASGTKIAGKISRRVSLVHYSEPHELEKLHSSNLKQMYQKSSSITMTKSSHQRGSPAQSYRRRNSGSASGRAAASSHSSRHKSSLSDVGEPSTAPSKSHVPEPSRSNDHSTQNSGRASSAVTSSGSFERSHQGKSKKKKIAD</sequence>
<dbReference type="PANTHER" id="PTHR36407">
    <property type="entry name" value="MEDIATOR-ASSOCIATED PROTEIN 2"/>
    <property type="match status" value="1"/>
</dbReference>
<organism evidence="2 3">
    <name type="scientific">Morus notabilis</name>
    <dbReference type="NCBI Taxonomy" id="981085"/>
    <lineage>
        <taxon>Eukaryota</taxon>
        <taxon>Viridiplantae</taxon>
        <taxon>Streptophyta</taxon>
        <taxon>Embryophyta</taxon>
        <taxon>Tracheophyta</taxon>
        <taxon>Spermatophyta</taxon>
        <taxon>Magnoliopsida</taxon>
        <taxon>eudicotyledons</taxon>
        <taxon>Gunneridae</taxon>
        <taxon>Pentapetalae</taxon>
        <taxon>rosids</taxon>
        <taxon>fabids</taxon>
        <taxon>Rosales</taxon>
        <taxon>Moraceae</taxon>
        <taxon>Moreae</taxon>
        <taxon>Morus</taxon>
    </lineage>
</organism>
<dbReference type="InterPro" id="IPR038823">
    <property type="entry name" value="MED2_plant"/>
</dbReference>
<protein>
    <recommendedName>
        <fullName evidence="4">Mediator-associated protein 2</fullName>
    </recommendedName>
</protein>
<evidence type="ECO:0000313" key="2">
    <source>
        <dbReference type="EMBL" id="EXC34532.1"/>
    </source>
</evidence>
<reference evidence="3" key="1">
    <citation type="submission" date="2013-01" db="EMBL/GenBank/DDBJ databases">
        <title>Draft Genome Sequence of a Mulberry Tree, Morus notabilis C.K. Schneid.</title>
        <authorList>
            <person name="He N."/>
            <person name="Zhao S."/>
        </authorList>
    </citation>
    <scope>NUCLEOTIDE SEQUENCE</scope>
</reference>
<feature type="compositionally biased region" description="Basic residues" evidence="1">
    <location>
        <begin position="222"/>
        <end position="232"/>
    </location>
</feature>
<proteinExistence type="predicted"/>
<evidence type="ECO:0008006" key="4">
    <source>
        <dbReference type="Google" id="ProtNLM"/>
    </source>
</evidence>
<feature type="region of interest" description="Disordered" evidence="1">
    <location>
        <begin position="118"/>
        <end position="232"/>
    </location>
</feature>
<gene>
    <name evidence="2" type="ORF">L484_019131</name>
</gene>
<dbReference type="STRING" id="981085.W9SLQ0"/>
<dbReference type="OrthoDB" id="1892825at2759"/>
<feature type="compositionally biased region" description="Polar residues" evidence="1">
    <location>
        <begin position="121"/>
        <end position="148"/>
    </location>
</feature>
<keyword evidence="3" id="KW-1185">Reference proteome</keyword>
<dbReference type="AlphaFoldDB" id="W9SLQ0"/>
<dbReference type="Proteomes" id="UP000030645">
    <property type="component" value="Unassembled WGS sequence"/>
</dbReference>
<dbReference type="PANTHER" id="PTHR36407:SF1">
    <property type="entry name" value="MEDIATOR-ASSOCIATED PROTEIN 2"/>
    <property type="match status" value="1"/>
</dbReference>
<accession>W9SLQ0</accession>
<feature type="compositionally biased region" description="Polar residues" evidence="1">
    <location>
        <begin position="199"/>
        <end position="217"/>
    </location>
</feature>
<evidence type="ECO:0000313" key="3">
    <source>
        <dbReference type="Proteomes" id="UP000030645"/>
    </source>
</evidence>